<evidence type="ECO:0000313" key="1">
    <source>
        <dbReference type="EMBL" id="ACB75114.1"/>
    </source>
</evidence>
<dbReference type="EMBL" id="CP001032">
    <property type="protein sequence ID" value="ACB75114.1"/>
    <property type="molecule type" value="Genomic_DNA"/>
</dbReference>
<gene>
    <name evidence="1" type="ordered locus">Oter_1831</name>
</gene>
<dbReference type="AlphaFoldDB" id="B1ZX03"/>
<dbReference type="KEGG" id="ote:Oter_1831"/>
<accession>B1ZX03</accession>
<organism evidence="1 2">
    <name type="scientific">Opitutus terrae (strain DSM 11246 / JCM 15787 / PB90-1)</name>
    <dbReference type="NCBI Taxonomy" id="452637"/>
    <lineage>
        <taxon>Bacteria</taxon>
        <taxon>Pseudomonadati</taxon>
        <taxon>Verrucomicrobiota</taxon>
        <taxon>Opitutia</taxon>
        <taxon>Opitutales</taxon>
        <taxon>Opitutaceae</taxon>
        <taxon>Opitutus</taxon>
    </lineage>
</organism>
<dbReference type="HOGENOM" id="CLU_2480320_0_0_0"/>
<dbReference type="Proteomes" id="UP000007013">
    <property type="component" value="Chromosome"/>
</dbReference>
<keyword evidence="2" id="KW-1185">Reference proteome</keyword>
<proteinExistence type="predicted"/>
<sequence length="87" mass="9448">MSAHLQPIPPPVRLCRTTAAAAVLLIGTLLQGCTTVDRARFGDVRIITGQMSPLALRWEIAKASAQGWEVVSVLGDDKSRIVVLRQR</sequence>
<dbReference type="STRING" id="452637.Oter_1831"/>
<name>B1ZX03_OPITP</name>
<reference evidence="1 2" key="1">
    <citation type="journal article" date="2011" name="J. Bacteriol.">
        <title>Genome sequence of the verrucomicrobium Opitutus terrae PB90-1, an abundant inhabitant of rice paddy soil ecosystems.</title>
        <authorList>
            <person name="van Passel M.W."/>
            <person name="Kant R."/>
            <person name="Palva A."/>
            <person name="Copeland A."/>
            <person name="Lucas S."/>
            <person name="Lapidus A."/>
            <person name="Glavina del Rio T."/>
            <person name="Pitluck S."/>
            <person name="Goltsman E."/>
            <person name="Clum A."/>
            <person name="Sun H."/>
            <person name="Schmutz J."/>
            <person name="Larimer F.W."/>
            <person name="Land M.L."/>
            <person name="Hauser L."/>
            <person name="Kyrpides N."/>
            <person name="Mikhailova N."/>
            <person name="Richardson P.P."/>
            <person name="Janssen P.H."/>
            <person name="de Vos W.M."/>
            <person name="Smidt H."/>
        </authorList>
    </citation>
    <scope>NUCLEOTIDE SEQUENCE [LARGE SCALE GENOMIC DNA]</scope>
    <source>
        <strain evidence="2">DSM 11246 / JCM 15787 / PB90-1</strain>
    </source>
</reference>
<dbReference type="RefSeq" id="WP_012374651.1">
    <property type="nucleotide sequence ID" value="NC_010571.1"/>
</dbReference>
<evidence type="ECO:0000313" key="2">
    <source>
        <dbReference type="Proteomes" id="UP000007013"/>
    </source>
</evidence>
<protein>
    <submittedName>
        <fullName evidence="1">Uncharacterized protein</fullName>
    </submittedName>
</protein>